<evidence type="ECO:0000313" key="8">
    <source>
        <dbReference type="Proteomes" id="UP001430796"/>
    </source>
</evidence>
<reference evidence="8" key="1">
    <citation type="submission" date="2022-01" db="EMBL/GenBank/DDBJ databases">
        <title>Lysobacter chinensis sp. nov., a bacterium isolated from cow dung compost.</title>
        <authorList>
            <person name="Zhou L.Y."/>
        </authorList>
    </citation>
    <scope>NUCLEOTIDE SEQUENCE [LARGE SCALE GENOMIC DNA]</scope>
    <source>
        <strain evidence="8">TLK-CK17</strain>
    </source>
</reference>
<dbReference type="Gene3D" id="3.40.1090.10">
    <property type="entry name" value="Cytosolic phospholipase A2 catalytic domain"/>
    <property type="match status" value="2"/>
</dbReference>
<dbReference type="EMBL" id="JAKJPO010000001">
    <property type="protein sequence ID" value="MCF7220566.1"/>
    <property type="molecule type" value="Genomic_DNA"/>
</dbReference>
<protein>
    <submittedName>
        <fullName evidence="7">Patatin-like phospholipase family protein</fullName>
    </submittedName>
</protein>
<dbReference type="PANTHER" id="PTHR14226:SF57">
    <property type="entry name" value="BLR7027 PROTEIN"/>
    <property type="match status" value="1"/>
</dbReference>
<gene>
    <name evidence="7" type="ORF">L3V18_01995</name>
</gene>
<reference evidence="7 8" key="2">
    <citation type="submission" date="2022-01" db="EMBL/GenBank/DDBJ databases">
        <title>Lysobacter chinensis sp. nov., a bacterium isolated from cow dung compost.</title>
        <authorList>
            <person name="Liu Y."/>
        </authorList>
    </citation>
    <scope>NUCLEOTIDE SEQUENCE [LARGE SCALE GENOMIC DNA]</scope>
    <source>
        <strain evidence="7 8">TLK-CK17</strain>
    </source>
</reference>
<keyword evidence="2 4" id="KW-0442">Lipid degradation</keyword>
<evidence type="ECO:0000256" key="3">
    <source>
        <dbReference type="ARBA" id="ARBA00023098"/>
    </source>
</evidence>
<accession>A0ABS9HNK1</accession>
<dbReference type="PANTHER" id="PTHR14226">
    <property type="entry name" value="NEUROPATHY TARGET ESTERASE/SWISS CHEESE D.MELANOGASTER"/>
    <property type="match status" value="1"/>
</dbReference>
<feature type="short sequence motif" description="DGA/G" evidence="4">
    <location>
        <begin position="230"/>
        <end position="232"/>
    </location>
</feature>
<proteinExistence type="predicted"/>
<evidence type="ECO:0000259" key="6">
    <source>
        <dbReference type="PROSITE" id="PS51635"/>
    </source>
</evidence>
<feature type="compositionally biased region" description="Basic residues" evidence="5">
    <location>
        <begin position="421"/>
        <end position="430"/>
    </location>
</feature>
<organism evidence="7 8">
    <name type="scientific">Marilutibacter chinensis</name>
    <dbReference type="NCBI Taxonomy" id="2912247"/>
    <lineage>
        <taxon>Bacteria</taxon>
        <taxon>Pseudomonadati</taxon>
        <taxon>Pseudomonadota</taxon>
        <taxon>Gammaproteobacteria</taxon>
        <taxon>Lysobacterales</taxon>
        <taxon>Lysobacteraceae</taxon>
        <taxon>Marilutibacter</taxon>
    </lineage>
</organism>
<feature type="active site" description="Proton acceptor" evidence="4">
    <location>
        <position position="230"/>
    </location>
</feature>
<keyword evidence="1 4" id="KW-0378">Hydrolase</keyword>
<keyword evidence="3 4" id="KW-0443">Lipid metabolism</keyword>
<keyword evidence="8" id="KW-1185">Reference proteome</keyword>
<dbReference type="SUPFAM" id="SSF52151">
    <property type="entry name" value="FabD/lysophospholipase-like"/>
    <property type="match status" value="1"/>
</dbReference>
<dbReference type="Proteomes" id="UP001430796">
    <property type="component" value="Unassembled WGS sequence"/>
</dbReference>
<feature type="region of interest" description="Disordered" evidence="5">
    <location>
        <begin position="413"/>
        <end position="441"/>
    </location>
</feature>
<dbReference type="RefSeq" id="WP_237052929.1">
    <property type="nucleotide sequence ID" value="NZ_JAKJPO010000001.1"/>
</dbReference>
<comment type="caution">
    <text evidence="7">The sequence shown here is derived from an EMBL/GenBank/DDBJ whole genome shotgun (WGS) entry which is preliminary data.</text>
</comment>
<dbReference type="InterPro" id="IPR002641">
    <property type="entry name" value="PNPLA_dom"/>
</dbReference>
<dbReference type="PROSITE" id="PS51635">
    <property type="entry name" value="PNPLA"/>
    <property type="match status" value="1"/>
</dbReference>
<evidence type="ECO:0000256" key="1">
    <source>
        <dbReference type="ARBA" id="ARBA00022801"/>
    </source>
</evidence>
<name>A0ABS9HNK1_9GAMM</name>
<evidence type="ECO:0000256" key="5">
    <source>
        <dbReference type="SAM" id="MobiDB-lite"/>
    </source>
</evidence>
<evidence type="ECO:0000313" key="7">
    <source>
        <dbReference type="EMBL" id="MCF7220566.1"/>
    </source>
</evidence>
<feature type="active site" description="Nucleophile" evidence="4">
    <location>
        <position position="62"/>
    </location>
</feature>
<dbReference type="InterPro" id="IPR016035">
    <property type="entry name" value="Acyl_Trfase/lysoPLipase"/>
</dbReference>
<evidence type="ECO:0000256" key="2">
    <source>
        <dbReference type="ARBA" id="ARBA00022963"/>
    </source>
</evidence>
<comment type="caution">
    <text evidence="4">Lacks conserved residue(s) required for the propagation of feature annotation.</text>
</comment>
<dbReference type="Pfam" id="PF01734">
    <property type="entry name" value="Patatin"/>
    <property type="match status" value="1"/>
</dbReference>
<dbReference type="InterPro" id="IPR050301">
    <property type="entry name" value="NTE"/>
</dbReference>
<reference evidence="7 8" key="3">
    <citation type="submission" date="2022-01" db="EMBL/GenBank/DDBJ databases">
        <authorList>
            <person name="Zhou L.Y."/>
        </authorList>
    </citation>
    <scope>NUCLEOTIDE SEQUENCE [LARGE SCALE GENOMIC DNA]</scope>
    <source>
        <strain evidence="7 8">TLK-CK17</strain>
    </source>
</reference>
<evidence type="ECO:0000256" key="4">
    <source>
        <dbReference type="PROSITE-ProRule" id="PRU01161"/>
    </source>
</evidence>
<feature type="domain" description="PNPLA" evidence="6">
    <location>
        <begin position="24"/>
        <end position="244"/>
    </location>
</feature>
<feature type="short sequence motif" description="GXSXG" evidence="4">
    <location>
        <begin position="60"/>
        <end position="64"/>
    </location>
</feature>
<feature type="compositionally biased region" description="Low complexity" evidence="5">
    <location>
        <begin position="431"/>
        <end position="441"/>
    </location>
</feature>
<sequence length="441" mass="48174">MLSLHSAHSRSRHGAGGEPRIGLAVAGGGPIGGMYELGALRALDEALDGLDLTRLDAYVGVSSGAFLAAALANRIDTAQMCRIFITGDSDDVRFRPETFMRPAVYEYLRRAASLPRLTLECWQAMLFSPATVRWPDLLARFGGLVPTGLFDNEHVERFLRDVFTRRGRSNDFRTLDADLFVVAVDLDSGDTVRFGDEGWDDVPISRAIQASAALPGLYPPVAIHGRQFVDGALRRTMHASAVLDRDIDLMIGVNPLVAFNAGDPGGAAPGHASDSHARLASGGLPAVLSQTFRSLLQSRMQVGLARYTRQYPHVDQLVFEPNPDDGELFFTNAFSFAARRRICEIAYRNTLDDLRRHRDILAPQLARHGIGLRQAVIEDRQRTLVGSLDASGGPDTDTVAELKRALDDVDRIVARRESKPRTRPRARSSARGKSSAGEPLV</sequence>